<evidence type="ECO:0000313" key="2">
    <source>
        <dbReference type="Proteomes" id="UP001497453"/>
    </source>
</evidence>
<sequence>MPLLPSSLTMPSATGLYSRRCMPLNIFYHRPQASTTSMPHLFKTCATLRVCGHSSGPPCLSFISRPYAVPLRVRRETLCRGVNLSLLAWVALPTPRYEWTSPPTFVKIPLDLKSRRRGRTSRPLMCLWLCGTSAGSSSESGGVVSRENMHTCAVGQPSRLPNSLWLERVRSATVGGVPSHGPRPPASRRAS</sequence>
<proteinExistence type="predicted"/>
<gene>
    <name evidence="1" type="ORF">GFSPODELE1_LOCUS1995</name>
</gene>
<organism evidence="1 2">
    <name type="scientific">Somion occarium</name>
    <dbReference type="NCBI Taxonomy" id="3059160"/>
    <lineage>
        <taxon>Eukaryota</taxon>
        <taxon>Fungi</taxon>
        <taxon>Dikarya</taxon>
        <taxon>Basidiomycota</taxon>
        <taxon>Agaricomycotina</taxon>
        <taxon>Agaricomycetes</taxon>
        <taxon>Polyporales</taxon>
        <taxon>Cerrenaceae</taxon>
        <taxon>Somion</taxon>
    </lineage>
</organism>
<name>A0ABP1CQX1_9APHY</name>
<dbReference type="EMBL" id="OZ037953">
    <property type="protein sequence ID" value="CAL1698090.1"/>
    <property type="molecule type" value="Genomic_DNA"/>
</dbReference>
<dbReference type="Proteomes" id="UP001497453">
    <property type="component" value="Chromosome 10"/>
</dbReference>
<protein>
    <submittedName>
        <fullName evidence="1">Uncharacterized protein</fullName>
    </submittedName>
</protein>
<evidence type="ECO:0000313" key="1">
    <source>
        <dbReference type="EMBL" id="CAL1698090.1"/>
    </source>
</evidence>
<reference evidence="2" key="1">
    <citation type="submission" date="2024-04" db="EMBL/GenBank/DDBJ databases">
        <authorList>
            <person name="Shaw F."/>
            <person name="Minotto A."/>
        </authorList>
    </citation>
    <scope>NUCLEOTIDE SEQUENCE [LARGE SCALE GENOMIC DNA]</scope>
</reference>
<accession>A0ABP1CQX1</accession>
<keyword evidence="2" id="KW-1185">Reference proteome</keyword>